<evidence type="ECO:0000256" key="1">
    <source>
        <dbReference type="ARBA" id="ARBA00004431"/>
    </source>
</evidence>
<evidence type="ECO:0000256" key="2">
    <source>
        <dbReference type="ARBA" id="ARBA00009323"/>
    </source>
</evidence>
<keyword evidence="3" id="KW-0132">Cell division</keyword>
<evidence type="ECO:0000256" key="5">
    <source>
        <dbReference type="ARBA" id="ARBA00023210"/>
    </source>
</evidence>
<proteinExistence type="inferred from homology"/>
<dbReference type="Pfam" id="PF04686">
    <property type="entry name" value="SsgA"/>
    <property type="match status" value="1"/>
</dbReference>
<keyword evidence="4" id="KW-0749">Sporulation</keyword>
<evidence type="ECO:0000313" key="8">
    <source>
        <dbReference type="Proteomes" id="UP001597417"/>
    </source>
</evidence>
<keyword evidence="8" id="KW-1185">Reference proteome</keyword>
<dbReference type="RefSeq" id="WP_378270307.1">
    <property type="nucleotide sequence ID" value="NZ_JBHUKR010000022.1"/>
</dbReference>
<organism evidence="7 8">
    <name type="scientific">Amycolatopsis pigmentata</name>
    <dbReference type="NCBI Taxonomy" id="450801"/>
    <lineage>
        <taxon>Bacteria</taxon>
        <taxon>Bacillati</taxon>
        <taxon>Actinomycetota</taxon>
        <taxon>Actinomycetes</taxon>
        <taxon>Pseudonocardiales</taxon>
        <taxon>Pseudonocardiaceae</taxon>
        <taxon>Amycolatopsis</taxon>
    </lineage>
</organism>
<dbReference type="Gene3D" id="2.30.31.20">
    <property type="entry name" value="Sporulation-specific cell division protein SsgB"/>
    <property type="match status" value="1"/>
</dbReference>
<gene>
    <name evidence="7" type="ORF">ACFSXZ_35340</name>
</gene>
<dbReference type="EMBL" id="JBHUKR010000022">
    <property type="protein sequence ID" value="MFD2421619.1"/>
    <property type="molecule type" value="Genomic_DNA"/>
</dbReference>
<comment type="similarity">
    <text evidence="2">Belongs to the SsgA family.</text>
</comment>
<comment type="subcellular location">
    <subcellularLocation>
        <location evidence="1">Cell septum</location>
    </subcellularLocation>
</comment>
<evidence type="ECO:0000256" key="3">
    <source>
        <dbReference type="ARBA" id="ARBA00022618"/>
    </source>
</evidence>
<accession>A0ABW5G5K7</accession>
<dbReference type="InterPro" id="IPR006776">
    <property type="entry name" value="SsgB"/>
</dbReference>
<evidence type="ECO:0000256" key="4">
    <source>
        <dbReference type="ARBA" id="ARBA00022969"/>
    </source>
</evidence>
<evidence type="ECO:0000313" key="7">
    <source>
        <dbReference type="EMBL" id="MFD2421619.1"/>
    </source>
</evidence>
<dbReference type="InterPro" id="IPR038658">
    <property type="entry name" value="SsgB_sf"/>
</dbReference>
<comment type="caution">
    <text evidence="7">The sequence shown here is derived from an EMBL/GenBank/DDBJ whole genome shotgun (WGS) entry which is preliminary data.</text>
</comment>
<sequence length="126" mass="13907">MDRVEHGLYAARQHGRSWGSQPVTLVYDPSDPYAVMWQFPDGNEWACSRELLAQGLVETTRTGGDVAFVPLDAAIDVTLRSPNGAIVLRFHAPDLGRFLDATKDLVPLGSERIDWDRAMRALGGAR</sequence>
<reference evidence="8" key="1">
    <citation type="journal article" date="2019" name="Int. J. Syst. Evol. Microbiol.">
        <title>The Global Catalogue of Microorganisms (GCM) 10K type strain sequencing project: providing services to taxonomists for standard genome sequencing and annotation.</title>
        <authorList>
            <consortium name="The Broad Institute Genomics Platform"/>
            <consortium name="The Broad Institute Genome Sequencing Center for Infectious Disease"/>
            <person name="Wu L."/>
            <person name="Ma J."/>
        </authorList>
    </citation>
    <scope>NUCLEOTIDE SEQUENCE [LARGE SCALE GENOMIC DNA]</scope>
    <source>
        <strain evidence="8">CGMCC 4.7645</strain>
    </source>
</reference>
<protein>
    <submittedName>
        <fullName evidence="7">SsgA family sporulation/cell division regulator</fullName>
    </submittedName>
</protein>
<name>A0ABW5G5K7_9PSEU</name>
<keyword evidence="5" id="KW-0717">Septation</keyword>
<keyword evidence="6" id="KW-0131">Cell cycle</keyword>
<evidence type="ECO:0000256" key="6">
    <source>
        <dbReference type="ARBA" id="ARBA00023306"/>
    </source>
</evidence>
<dbReference type="Proteomes" id="UP001597417">
    <property type="component" value="Unassembled WGS sequence"/>
</dbReference>